<sequence>MYQRLDAETAAVRTEQAALDAVPPAERPAVAAMLAGRLAGLESAEPGLCFGRIDRTGAQPLHVGRRGLWADGEPLLVDWRAEAARPFYTATPAHPMGLRRRRHLRLAGRTVVGIADELLDGSPPKAGDVVGDGPLAEALSAPRTGRMRDAVTTLQAEQDAVIRAPGRGVTVVQGGPGTGKTVVALHRAAYVLFAYPPAARGVLVVGPDARFLDYISQVLPSLGEHDVRLVARTEIGGSGPVAAEPLDVARRKGRATLAAEMATLVRARRPAATAVTLPAGPDRITLDAAAVGDALAAAADLPHNPGRAAFRERLADHVARAQVQVVHEHLDRFDAEAAVATGVDLDEAVAADLRSLGLAGAPAVTVRLVDPAATRAGLRACPALDSAVTSLWPPLSAEEAVEDLLAAHPELGREPGAPWTAADLALLDEARELVDGPPGDVYGHVVVDEAQELTEMDWRAVLRRCPSRSMTVVGDFAQAGPVSTVSGWTEALGTRITVHTLTVNYRTTAEILEASRDLLAEIAPEQSPSRSLRHGEPPRVLTGATVADELRPGELTAVICADADAARLAAELGDRARVLPVSRARGLEFDAVVVVDPDRIKAARPSGKRDLYVALTRATRRVTVIGSERA</sequence>
<dbReference type="SUPFAM" id="SSF52540">
    <property type="entry name" value="P-loop containing nucleoside triphosphate hydrolases"/>
    <property type="match status" value="1"/>
</dbReference>
<dbReference type="InterPro" id="IPR027417">
    <property type="entry name" value="P-loop_NTPase"/>
</dbReference>
<reference evidence="2" key="1">
    <citation type="submission" date="2020-08" db="EMBL/GenBank/DDBJ databases">
        <title>A bifunctional nitrone conjugated secondary metabolite targeting the ribosome.</title>
        <authorList>
            <person name="Limbrick E.M."/>
            <person name="Graf M."/>
            <person name="Derewacz D.K."/>
            <person name="Nguyen F."/>
            <person name="Spraggins J.M."/>
            <person name="Wieland M."/>
            <person name="Ynigez-Gutierrez A.E."/>
            <person name="Reisman B.J."/>
            <person name="Zinshteyn B."/>
            <person name="McCulloch K."/>
            <person name="Iverson T.M."/>
            <person name="Green R."/>
            <person name="Wilson D.N."/>
            <person name="Bachmann B.O."/>
        </authorList>
    </citation>
    <scope>NUCLEOTIDE SEQUENCE</scope>
    <source>
        <strain evidence="2">Africana</strain>
    </source>
</reference>
<dbReference type="PANTHER" id="PTHR11070:SF45">
    <property type="entry name" value="DNA 3'-5' HELICASE"/>
    <property type="match status" value="1"/>
</dbReference>
<dbReference type="EMBL" id="CP058905">
    <property type="protein sequence ID" value="QLK01418.1"/>
    <property type="molecule type" value="Genomic_DNA"/>
</dbReference>
<evidence type="ECO:0000259" key="1">
    <source>
        <dbReference type="Pfam" id="PF01443"/>
    </source>
</evidence>
<dbReference type="AlphaFoldDB" id="A0A7D6CH66"/>
<feature type="domain" description="(+)RNA virus helicase C-terminal" evidence="1">
    <location>
        <begin position="444"/>
        <end position="625"/>
    </location>
</feature>
<gene>
    <name evidence="2" type="ORF">HZU44_14345</name>
</gene>
<dbReference type="PANTHER" id="PTHR11070">
    <property type="entry name" value="UVRD / RECB / PCRA DNA HELICASE FAMILY MEMBER"/>
    <property type="match status" value="1"/>
</dbReference>
<dbReference type="GO" id="GO:0005524">
    <property type="term" value="F:ATP binding"/>
    <property type="evidence" value="ECO:0007669"/>
    <property type="project" value="UniProtKB-KW"/>
</dbReference>
<protein>
    <submittedName>
        <fullName evidence="2">ATP-binding domain-containing protein</fullName>
    </submittedName>
</protein>
<name>A0A7D6CH66_9ACTN</name>
<accession>A0A7D6CH66</accession>
<proteinExistence type="predicted"/>
<dbReference type="GO" id="GO:0005829">
    <property type="term" value="C:cytosol"/>
    <property type="evidence" value="ECO:0007669"/>
    <property type="project" value="TreeGrafter"/>
</dbReference>
<dbReference type="GO" id="GO:0000725">
    <property type="term" value="P:recombinational repair"/>
    <property type="evidence" value="ECO:0007669"/>
    <property type="project" value="TreeGrafter"/>
</dbReference>
<dbReference type="GO" id="GO:0003677">
    <property type="term" value="F:DNA binding"/>
    <property type="evidence" value="ECO:0007669"/>
    <property type="project" value="InterPro"/>
</dbReference>
<dbReference type="Pfam" id="PF01443">
    <property type="entry name" value="Viral_helicase1"/>
    <property type="match status" value="1"/>
</dbReference>
<organism evidence="2">
    <name type="scientific">Micromonospora carbonacea</name>
    <dbReference type="NCBI Taxonomy" id="47853"/>
    <lineage>
        <taxon>Bacteria</taxon>
        <taxon>Bacillati</taxon>
        <taxon>Actinomycetota</taxon>
        <taxon>Actinomycetes</taxon>
        <taxon>Micromonosporales</taxon>
        <taxon>Micromonosporaceae</taxon>
        <taxon>Micromonospora</taxon>
    </lineage>
</organism>
<dbReference type="Gene3D" id="3.40.50.300">
    <property type="entry name" value="P-loop containing nucleotide triphosphate hydrolases"/>
    <property type="match status" value="3"/>
</dbReference>
<dbReference type="InterPro" id="IPR027351">
    <property type="entry name" value="(+)RNA_virus_helicase_core_dom"/>
</dbReference>
<dbReference type="GO" id="GO:0043138">
    <property type="term" value="F:3'-5' DNA helicase activity"/>
    <property type="evidence" value="ECO:0007669"/>
    <property type="project" value="TreeGrafter"/>
</dbReference>
<keyword evidence="2" id="KW-0067">ATP-binding</keyword>
<dbReference type="InterPro" id="IPR000212">
    <property type="entry name" value="DNA_helicase_UvrD/REP"/>
</dbReference>
<evidence type="ECO:0000313" key="2">
    <source>
        <dbReference type="EMBL" id="QLK01418.1"/>
    </source>
</evidence>
<keyword evidence="2" id="KW-0547">Nucleotide-binding</keyword>